<name>A0ABU1XVC2_9GAMM</name>
<reference evidence="1 2" key="1">
    <citation type="submission" date="2023-07" db="EMBL/GenBank/DDBJ databases">
        <title>Sorghum-associated microbial communities from plants grown in Nebraska, USA.</title>
        <authorList>
            <person name="Schachtman D."/>
        </authorList>
    </citation>
    <scope>NUCLEOTIDE SEQUENCE [LARGE SCALE GENOMIC DNA]</scope>
    <source>
        <strain evidence="1 2">4099</strain>
    </source>
</reference>
<evidence type="ECO:0000313" key="2">
    <source>
        <dbReference type="Proteomes" id="UP001256588"/>
    </source>
</evidence>
<dbReference type="InterPro" id="IPR045617">
    <property type="entry name" value="DUF6445"/>
</dbReference>
<gene>
    <name evidence="1" type="ORF">J2W68_001418</name>
</gene>
<dbReference type="EMBL" id="JAVDWO010000005">
    <property type="protein sequence ID" value="MDR7192702.1"/>
    <property type="molecule type" value="Genomic_DNA"/>
</dbReference>
<organism evidence="1 2">
    <name type="scientific">Luteimonas terrae</name>
    <dbReference type="NCBI Taxonomy" id="1530191"/>
    <lineage>
        <taxon>Bacteria</taxon>
        <taxon>Pseudomonadati</taxon>
        <taxon>Pseudomonadota</taxon>
        <taxon>Gammaproteobacteria</taxon>
        <taxon>Lysobacterales</taxon>
        <taxon>Lysobacteraceae</taxon>
        <taxon>Luteimonas</taxon>
    </lineage>
</organism>
<sequence>MPASVRQAGLCAQFVDWPGPDGEVYKRVALVEVPGLCAAIEAQCGPVDMLGMGYRLNFNGETPNHAIHSDMGWGTHAAVAYLSEGEGGTAFWRHKATGAERIDPGDVDLFNQIKDDWNDETKWEMTQIVEMKQGRGLIYESARFHSRYPFAAFGTGPDDGRLIAIAFFSPR</sequence>
<proteinExistence type="predicted"/>
<protein>
    <submittedName>
        <fullName evidence="1">Uncharacterized protein</fullName>
    </submittedName>
</protein>
<comment type="caution">
    <text evidence="1">The sequence shown here is derived from an EMBL/GenBank/DDBJ whole genome shotgun (WGS) entry which is preliminary data.</text>
</comment>
<dbReference type="Pfam" id="PF20043">
    <property type="entry name" value="DUF6445"/>
    <property type="match status" value="1"/>
</dbReference>
<dbReference type="RefSeq" id="WP_310233992.1">
    <property type="nucleotide sequence ID" value="NZ_JAVDWO010000005.1"/>
</dbReference>
<accession>A0ABU1XVC2</accession>
<keyword evidence="2" id="KW-1185">Reference proteome</keyword>
<dbReference type="Proteomes" id="UP001256588">
    <property type="component" value="Unassembled WGS sequence"/>
</dbReference>
<evidence type="ECO:0000313" key="1">
    <source>
        <dbReference type="EMBL" id="MDR7192702.1"/>
    </source>
</evidence>